<evidence type="ECO:0000313" key="5">
    <source>
        <dbReference type="EMBL" id="CAA9236356.1"/>
    </source>
</evidence>
<dbReference type="InterPro" id="IPR009057">
    <property type="entry name" value="Homeodomain-like_sf"/>
</dbReference>
<protein>
    <recommendedName>
        <fullName evidence="4">HTH araC/xylS-type domain-containing protein</fullName>
    </recommendedName>
</protein>
<organism evidence="5">
    <name type="scientific">uncultured Actinomycetospora sp</name>
    <dbReference type="NCBI Taxonomy" id="1135996"/>
    <lineage>
        <taxon>Bacteria</taxon>
        <taxon>Bacillati</taxon>
        <taxon>Actinomycetota</taxon>
        <taxon>Actinomycetes</taxon>
        <taxon>Pseudonocardiales</taxon>
        <taxon>Pseudonocardiaceae</taxon>
        <taxon>Actinomycetospora</taxon>
        <taxon>environmental samples</taxon>
    </lineage>
</organism>
<evidence type="ECO:0000256" key="2">
    <source>
        <dbReference type="ARBA" id="ARBA00023125"/>
    </source>
</evidence>
<gene>
    <name evidence="5" type="ORF">AVDCRST_MAG54-1284</name>
</gene>
<accession>A0A6J4HYI2</accession>
<dbReference type="PANTHER" id="PTHR46796:SF15">
    <property type="entry name" value="BLL1074 PROTEIN"/>
    <property type="match status" value="1"/>
</dbReference>
<feature type="domain" description="HTH araC/xylS-type" evidence="4">
    <location>
        <begin position="157"/>
        <end position="264"/>
    </location>
</feature>
<proteinExistence type="predicted"/>
<dbReference type="GO" id="GO:0003700">
    <property type="term" value="F:DNA-binding transcription factor activity"/>
    <property type="evidence" value="ECO:0007669"/>
    <property type="project" value="InterPro"/>
</dbReference>
<dbReference type="Gene3D" id="1.10.10.60">
    <property type="entry name" value="Homeodomain-like"/>
    <property type="match status" value="1"/>
</dbReference>
<keyword evidence="1" id="KW-0805">Transcription regulation</keyword>
<sequence length="277" mass="28906">MTYVPGHPPAVLRGIVTGISGYAEYAASPVVRREAPTGGCTLILAWGGPLSVDGLGGPSVEGAFLAGLAAAAGTTSFTGHQAGVQVDLTPLGAACLLGRGGAEVAHVVTGLDLLDLPDLAVLPERLAEARTWDARFALVATTLTGLLARSVFRPDPEVAHAWRRLAAARGRVPVGELAAETGWSRRHLLGRFHRQVGLPPTVAGRVLRFRHAADLLVPGSGPDRLPSDVRIADVAATCGYSDHSHLVREFRELAGCTPGEYVRAWFPDVQDPAASGS</sequence>
<evidence type="ECO:0000256" key="3">
    <source>
        <dbReference type="ARBA" id="ARBA00023163"/>
    </source>
</evidence>
<evidence type="ECO:0000256" key="1">
    <source>
        <dbReference type="ARBA" id="ARBA00023015"/>
    </source>
</evidence>
<dbReference type="InterPro" id="IPR050204">
    <property type="entry name" value="AraC_XylS_family_regulators"/>
</dbReference>
<keyword evidence="3" id="KW-0804">Transcription</keyword>
<dbReference type="GO" id="GO:0043565">
    <property type="term" value="F:sequence-specific DNA binding"/>
    <property type="evidence" value="ECO:0007669"/>
    <property type="project" value="InterPro"/>
</dbReference>
<dbReference type="AlphaFoldDB" id="A0A6J4HYI2"/>
<dbReference type="PROSITE" id="PS01124">
    <property type="entry name" value="HTH_ARAC_FAMILY_2"/>
    <property type="match status" value="1"/>
</dbReference>
<evidence type="ECO:0000259" key="4">
    <source>
        <dbReference type="PROSITE" id="PS01124"/>
    </source>
</evidence>
<dbReference type="SMART" id="SM00342">
    <property type="entry name" value="HTH_ARAC"/>
    <property type="match status" value="1"/>
</dbReference>
<dbReference type="PANTHER" id="PTHR46796">
    <property type="entry name" value="HTH-TYPE TRANSCRIPTIONAL ACTIVATOR RHAS-RELATED"/>
    <property type="match status" value="1"/>
</dbReference>
<reference evidence="5" key="1">
    <citation type="submission" date="2020-02" db="EMBL/GenBank/DDBJ databases">
        <authorList>
            <person name="Meier V. D."/>
        </authorList>
    </citation>
    <scope>NUCLEOTIDE SEQUENCE</scope>
    <source>
        <strain evidence="5">AVDCRST_MAG54</strain>
    </source>
</reference>
<name>A0A6J4HYI2_9PSEU</name>
<dbReference type="SUPFAM" id="SSF46689">
    <property type="entry name" value="Homeodomain-like"/>
    <property type="match status" value="1"/>
</dbReference>
<keyword evidence="2" id="KW-0238">DNA-binding</keyword>
<dbReference type="EMBL" id="CADCTH010000172">
    <property type="protein sequence ID" value="CAA9236356.1"/>
    <property type="molecule type" value="Genomic_DNA"/>
</dbReference>
<dbReference type="InterPro" id="IPR018060">
    <property type="entry name" value="HTH_AraC"/>
</dbReference>
<dbReference type="Pfam" id="PF12833">
    <property type="entry name" value="HTH_18"/>
    <property type="match status" value="1"/>
</dbReference>